<reference evidence="5 6" key="1">
    <citation type="submission" date="2018-06" db="EMBL/GenBank/DDBJ databases">
        <authorList>
            <consortium name="Pathogen Informatics"/>
            <person name="Doyle S."/>
        </authorList>
    </citation>
    <scope>NUCLEOTIDE SEQUENCE [LARGE SCALE GENOMIC DNA]</scope>
    <source>
        <strain evidence="5 6">NCTC13337</strain>
    </source>
</reference>
<dbReference type="SUPFAM" id="SSF53850">
    <property type="entry name" value="Periplasmic binding protein-like II"/>
    <property type="match status" value="1"/>
</dbReference>
<gene>
    <name evidence="5" type="primary">glnH_4</name>
    <name evidence="5" type="ORF">NCTC13337_01694</name>
</gene>
<dbReference type="Gene3D" id="3.40.190.10">
    <property type="entry name" value="Periplasmic binding protein-like II"/>
    <property type="match status" value="2"/>
</dbReference>
<evidence type="ECO:0000256" key="2">
    <source>
        <dbReference type="ARBA" id="ARBA00022729"/>
    </source>
</evidence>
<keyword evidence="6" id="KW-1185">Reference proteome</keyword>
<evidence type="ECO:0000313" key="6">
    <source>
        <dbReference type="Proteomes" id="UP000254601"/>
    </source>
</evidence>
<dbReference type="PANTHER" id="PTHR35936">
    <property type="entry name" value="MEMBRANE-BOUND LYTIC MUREIN TRANSGLYCOSYLASE F"/>
    <property type="match status" value="1"/>
</dbReference>
<dbReference type="SMART" id="SM00079">
    <property type="entry name" value="PBPe"/>
    <property type="match status" value="1"/>
</dbReference>
<dbReference type="InterPro" id="IPR001320">
    <property type="entry name" value="Iontro_rcpt_C"/>
</dbReference>
<proteinExistence type="inferred from homology"/>
<dbReference type="SMART" id="SM00062">
    <property type="entry name" value="PBPb"/>
    <property type="match status" value="1"/>
</dbReference>
<organism evidence="5 6">
    <name type="scientific">Suttonella ornithocola</name>
    <dbReference type="NCBI Taxonomy" id="279832"/>
    <lineage>
        <taxon>Bacteria</taxon>
        <taxon>Pseudomonadati</taxon>
        <taxon>Pseudomonadota</taxon>
        <taxon>Gammaproteobacteria</taxon>
        <taxon>Cardiobacteriales</taxon>
        <taxon>Cardiobacteriaceae</taxon>
        <taxon>Suttonella</taxon>
    </lineage>
</organism>
<dbReference type="OrthoDB" id="9768183at2"/>
<dbReference type="Pfam" id="PF00497">
    <property type="entry name" value="SBP_bac_3"/>
    <property type="match status" value="1"/>
</dbReference>
<dbReference type="Proteomes" id="UP000254601">
    <property type="component" value="Unassembled WGS sequence"/>
</dbReference>
<dbReference type="RefSeq" id="WP_072576578.1">
    <property type="nucleotide sequence ID" value="NZ_LWHB01000084.1"/>
</dbReference>
<dbReference type="EMBL" id="UHIC01000001">
    <property type="protein sequence ID" value="SUO96041.1"/>
    <property type="molecule type" value="Genomic_DNA"/>
</dbReference>
<dbReference type="GO" id="GO:0015276">
    <property type="term" value="F:ligand-gated monoatomic ion channel activity"/>
    <property type="evidence" value="ECO:0007669"/>
    <property type="project" value="InterPro"/>
</dbReference>
<accession>A0A380MWF3</accession>
<dbReference type="InterPro" id="IPR001638">
    <property type="entry name" value="Solute-binding_3/MltF_N"/>
</dbReference>
<dbReference type="GO" id="GO:0016020">
    <property type="term" value="C:membrane"/>
    <property type="evidence" value="ECO:0007669"/>
    <property type="project" value="InterPro"/>
</dbReference>
<dbReference type="AlphaFoldDB" id="A0A380MWF3"/>
<dbReference type="PANTHER" id="PTHR35936:SF19">
    <property type="entry name" value="AMINO-ACID-BINDING PROTEIN YXEM-RELATED"/>
    <property type="match status" value="1"/>
</dbReference>
<name>A0A380MWF3_9GAMM</name>
<evidence type="ECO:0000313" key="5">
    <source>
        <dbReference type="EMBL" id="SUO96041.1"/>
    </source>
</evidence>
<feature type="domain" description="Solute-binding protein family 3/N-terminal" evidence="3">
    <location>
        <begin position="27"/>
        <end position="247"/>
    </location>
</feature>
<feature type="domain" description="Ionotropic glutamate receptor C-terminal" evidence="4">
    <location>
        <begin position="26"/>
        <end position="246"/>
    </location>
</feature>
<evidence type="ECO:0000259" key="4">
    <source>
        <dbReference type="SMART" id="SM00079"/>
    </source>
</evidence>
<evidence type="ECO:0000256" key="1">
    <source>
        <dbReference type="ARBA" id="ARBA00010333"/>
    </source>
</evidence>
<comment type="similarity">
    <text evidence="1">Belongs to the bacterial solute-binding protein 3 family.</text>
</comment>
<sequence>MNQKSIALIILSTNFYQLSYAQENKTYLVMGESNSIPFIYLDEKKEPTGFDIDILKAIAKVENLNFEYKTTIFDLLFDNLENKKADIISSGITITPERQKRMAFSKPYFDSEQMVMVNTAHKNISNLEELSKYNISLQKDTTSDALLKKIGGFNHLNYEENTYLIIKNTISGKTDAAISDSGIIQYYKNRFEKYQPKIFSIPNTKEYYGFAVRKENQELLDKINSGIKTIKENGTYEKIYNKYFSKYE</sequence>
<keyword evidence="2" id="KW-0732">Signal</keyword>
<protein>
    <submittedName>
        <fullName evidence="5">Glutamine-binding periplasmic protein</fullName>
    </submittedName>
</protein>
<evidence type="ECO:0000259" key="3">
    <source>
        <dbReference type="SMART" id="SM00062"/>
    </source>
</evidence>